<evidence type="ECO:0000313" key="3">
    <source>
        <dbReference type="Proteomes" id="UP000887566"/>
    </source>
</evidence>
<keyword evidence="3" id="KW-1185">Reference proteome</keyword>
<dbReference type="PROSITE" id="PS51904">
    <property type="entry name" value="GLYCOSYL_HYDROL_F25_2"/>
    <property type="match status" value="1"/>
</dbReference>
<name>A0A914XLB0_9BILA</name>
<dbReference type="Proteomes" id="UP000887566">
    <property type="component" value="Unplaced"/>
</dbReference>
<proteinExistence type="inferred from homology"/>
<dbReference type="GO" id="GO:0016998">
    <property type="term" value="P:cell wall macromolecule catabolic process"/>
    <property type="evidence" value="ECO:0007669"/>
    <property type="project" value="InterPro"/>
</dbReference>
<evidence type="ECO:0000256" key="1">
    <source>
        <dbReference type="ARBA" id="ARBA00010646"/>
    </source>
</evidence>
<dbReference type="GO" id="GO:0007165">
    <property type="term" value="P:signal transduction"/>
    <property type="evidence" value="ECO:0007669"/>
    <property type="project" value="TreeGrafter"/>
</dbReference>
<dbReference type="InterPro" id="IPR017853">
    <property type="entry name" value="GH"/>
</dbReference>
<organism evidence="3 4">
    <name type="scientific">Plectus sambesii</name>
    <dbReference type="NCBI Taxonomy" id="2011161"/>
    <lineage>
        <taxon>Eukaryota</taxon>
        <taxon>Metazoa</taxon>
        <taxon>Ecdysozoa</taxon>
        <taxon>Nematoda</taxon>
        <taxon>Chromadorea</taxon>
        <taxon>Plectida</taxon>
        <taxon>Plectina</taxon>
        <taxon>Plectoidea</taxon>
        <taxon>Plectidae</taxon>
        <taxon>Plectus</taxon>
    </lineage>
</organism>
<dbReference type="SUPFAM" id="SSF51445">
    <property type="entry name" value="(Trans)glycosidases"/>
    <property type="match status" value="1"/>
</dbReference>
<dbReference type="InterPro" id="IPR002053">
    <property type="entry name" value="Glyco_hydro_25"/>
</dbReference>
<reference evidence="4" key="1">
    <citation type="submission" date="2022-11" db="UniProtKB">
        <authorList>
            <consortium name="WormBaseParasite"/>
        </authorList>
    </citation>
    <scope>IDENTIFICATION</scope>
</reference>
<dbReference type="Pfam" id="PF01183">
    <property type="entry name" value="Glyco_hydro_25"/>
    <property type="match status" value="1"/>
</dbReference>
<dbReference type="WBParaSite" id="PSAMB.scaffold883size39409.g9397.t1">
    <property type="protein sequence ID" value="PSAMB.scaffold883size39409.g9397.t1"/>
    <property type="gene ID" value="PSAMB.scaffold883size39409.g9397"/>
</dbReference>
<keyword evidence="2" id="KW-0732">Signal</keyword>
<dbReference type="PANTHER" id="PTHR23208:SF36">
    <property type="entry name" value="LYSOZYME-RELATED"/>
    <property type="match status" value="1"/>
</dbReference>
<evidence type="ECO:0000313" key="4">
    <source>
        <dbReference type="WBParaSite" id="PSAMB.scaffold883size39409.g9397.t1"/>
    </source>
</evidence>
<dbReference type="PANTHER" id="PTHR23208">
    <property type="entry name" value="LYSOZYME PROTEIN"/>
    <property type="match status" value="1"/>
</dbReference>
<dbReference type="GO" id="GO:0045087">
    <property type="term" value="P:innate immune response"/>
    <property type="evidence" value="ECO:0007669"/>
    <property type="project" value="TreeGrafter"/>
</dbReference>
<dbReference type="AlphaFoldDB" id="A0A914XLB0"/>
<protein>
    <submittedName>
        <fullName evidence="4">Lysozyme</fullName>
    </submittedName>
</protein>
<sequence>MGFDTQQTLSTSTLTCLKNNGYTFFIARVYHSYGIGFDTQQTLSTSTLTCLKNNGYTFFIARVYHSYGAIDTVGIQNVQNAHAAGMPTVDGYLFPCLDVKCDSGALQAKATIDGLRAAGTTIGTLWLDIEAYHWPNDTTHNRQFILDMVNTAEAMGVKVGVYSAWYYWRDIVGLDFTDLSRLPLWWVYYNKQQTFDDFTHFGGWTVPTIHQYTGGTTIACGLFTDLDWHP</sequence>
<evidence type="ECO:0000256" key="2">
    <source>
        <dbReference type="ARBA" id="ARBA00022729"/>
    </source>
</evidence>
<comment type="similarity">
    <text evidence="1">Belongs to the glycosyl hydrolase 25 family.</text>
</comment>
<dbReference type="Gene3D" id="3.20.20.80">
    <property type="entry name" value="Glycosidases"/>
    <property type="match status" value="1"/>
</dbReference>
<accession>A0A914XLB0</accession>
<dbReference type="GO" id="GO:0003796">
    <property type="term" value="F:lysozyme activity"/>
    <property type="evidence" value="ECO:0007669"/>
    <property type="project" value="InterPro"/>
</dbReference>
<dbReference type="CDD" id="cd06416">
    <property type="entry name" value="GH25_Lys1-like"/>
    <property type="match status" value="1"/>
</dbReference>
<dbReference type="InterPro" id="IPR051595">
    <property type="entry name" value="GH25_Enzymes"/>
</dbReference>
<dbReference type="GO" id="GO:0009253">
    <property type="term" value="P:peptidoglycan catabolic process"/>
    <property type="evidence" value="ECO:0007669"/>
    <property type="project" value="InterPro"/>
</dbReference>